<dbReference type="JaponicusDB" id="SJAG_02653">
    <property type="gene designation" value="ker1"/>
</dbReference>
<gene>
    <name evidence="3" type="primary">ker1</name>
    <name evidence="2" type="ORF">SJAG_02653</name>
</gene>
<dbReference type="RefSeq" id="XP_002173852.1">
    <property type="nucleotide sequence ID" value="XM_002173816.2"/>
</dbReference>
<sequence>MSTECPPPIRIGKRQPLGLDDAAGILERYIGVLSKFQDDKSGNESIVAQLNRVCAFLQGKELPLPVIPPTTTEIVAEKADLEVENEKTNLELSNAEAVSADADSRKHAREDDESQLSREDRKRLKKERKKAARREKEESRKKHEDKDESSE</sequence>
<feature type="compositionally biased region" description="Basic and acidic residues" evidence="1">
    <location>
        <begin position="102"/>
        <end position="122"/>
    </location>
</feature>
<evidence type="ECO:0000313" key="4">
    <source>
        <dbReference type="Proteomes" id="UP000001744"/>
    </source>
</evidence>
<dbReference type="GO" id="GO:0006360">
    <property type="term" value="P:transcription by RNA polymerase I"/>
    <property type="evidence" value="ECO:0007669"/>
    <property type="project" value="EnsemblFungi"/>
</dbReference>
<dbReference type="GeneID" id="7047756"/>
<dbReference type="GO" id="GO:0005736">
    <property type="term" value="C:RNA polymerase I complex"/>
    <property type="evidence" value="ECO:0007669"/>
    <property type="project" value="EnsemblFungi"/>
</dbReference>
<protein>
    <submittedName>
        <fullName evidence="2">DNA-directed RNA polymerase I complex subunit Ker1</fullName>
    </submittedName>
</protein>
<dbReference type="HOGENOM" id="CLU_1787937_0_0_1"/>
<dbReference type="OrthoDB" id="10394704at2759"/>
<evidence type="ECO:0000313" key="2">
    <source>
        <dbReference type="EMBL" id="EEB07559.1"/>
    </source>
</evidence>
<accession>B6K0T8</accession>
<dbReference type="AlphaFoldDB" id="B6K0T8"/>
<feature type="region of interest" description="Disordered" evidence="1">
    <location>
        <begin position="85"/>
        <end position="151"/>
    </location>
</feature>
<dbReference type="VEuPathDB" id="FungiDB:SJAG_02653"/>
<dbReference type="OMA" id="HAREEND"/>
<evidence type="ECO:0000313" key="3">
    <source>
        <dbReference type="JaponicusDB" id="SJAG_02653"/>
    </source>
</evidence>
<dbReference type="Proteomes" id="UP000001744">
    <property type="component" value="Unassembled WGS sequence"/>
</dbReference>
<feature type="compositionally biased region" description="Basic residues" evidence="1">
    <location>
        <begin position="123"/>
        <end position="133"/>
    </location>
</feature>
<dbReference type="STRING" id="402676.B6K0T8"/>
<keyword evidence="2" id="KW-0240">DNA-directed RNA polymerase</keyword>
<keyword evidence="2" id="KW-0804">Transcription</keyword>
<keyword evidence="4" id="KW-1185">Reference proteome</keyword>
<proteinExistence type="predicted"/>
<name>B6K0T8_SCHJY</name>
<organism evidence="2 4">
    <name type="scientific">Schizosaccharomyces japonicus (strain yFS275 / FY16936)</name>
    <name type="common">Fission yeast</name>
    <dbReference type="NCBI Taxonomy" id="402676"/>
    <lineage>
        <taxon>Eukaryota</taxon>
        <taxon>Fungi</taxon>
        <taxon>Dikarya</taxon>
        <taxon>Ascomycota</taxon>
        <taxon>Taphrinomycotina</taxon>
        <taxon>Schizosaccharomycetes</taxon>
        <taxon>Schizosaccharomycetales</taxon>
        <taxon>Schizosaccharomycetaceae</taxon>
        <taxon>Schizosaccharomyces</taxon>
    </lineage>
</organism>
<dbReference type="EMBL" id="KE651166">
    <property type="protein sequence ID" value="EEB07559.1"/>
    <property type="molecule type" value="Genomic_DNA"/>
</dbReference>
<evidence type="ECO:0000256" key="1">
    <source>
        <dbReference type="SAM" id="MobiDB-lite"/>
    </source>
</evidence>
<reference evidence="2 4" key="1">
    <citation type="journal article" date="2011" name="Science">
        <title>Comparative functional genomics of the fission yeasts.</title>
        <authorList>
            <person name="Rhind N."/>
            <person name="Chen Z."/>
            <person name="Yassour M."/>
            <person name="Thompson D.A."/>
            <person name="Haas B.J."/>
            <person name="Habib N."/>
            <person name="Wapinski I."/>
            <person name="Roy S."/>
            <person name="Lin M.F."/>
            <person name="Heiman D.I."/>
            <person name="Young S.K."/>
            <person name="Furuya K."/>
            <person name="Guo Y."/>
            <person name="Pidoux A."/>
            <person name="Chen H.M."/>
            <person name="Robbertse B."/>
            <person name="Goldberg J.M."/>
            <person name="Aoki K."/>
            <person name="Bayne E.H."/>
            <person name="Berlin A.M."/>
            <person name="Desjardins C.A."/>
            <person name="Dobbs E."/>
            <person name="Dukaj L."/>
            <person name="Fan L."/>
            <person name="FitzGerald M.G."/>
            <person name="French C."/>
            <person name="Gujja S."/>
            <person name="Hansen K."/>
            <person name="Keifenheim D."/>
            <person name="Levin J.Z."/>
            <person name="Mosher R.A."/>
            <person name="Mueller C.A."/>
            <person name="Pfiffner J."/>
            <person name="Priest M."/>
            <person name="Russ C."/>
            <person name="Smialowska A."/>
            <person name="Swoboda P."/>
            <person name="Sykes S.M."/>
            <person name="Vaughn M."/>
            <person name="Vengrova S."/>
            <person name="Yoder R."/>
            <person name="Zeng Q."/>
            <person name="Allshire R."/>
            <person name="Baulcombe D."/>
            <person name="Birren B.W."/>
            <person name="Brown W."/>
            <person name="Ekwall K."/>
            <person name="Kellis M."/>
            <person name="Leatherwood J."/>
            <person name="Levin H."/>
            <person name="Margalit H."/>
            <person name="Martienssen R."/>
            <person name="Nieduszynski C.A."/>
            <person name="Spatafora J.W."/>
            <person name="Friedman N."/>
            <person name="Dalgaard J.Z."/>
            <person name="Baumann P."/>
            <person name="Niki H."/>
            <person name="Regev A."/>
            <person name="Nusbaum C."/>
        </authorList>
    </citation>
    <scope>NUCLEOTIDE SEQUENCE [LARGE SCALE GENOMIC DNA]</scope>
    <source>
        <strain evidence="4">yFS275 / FY16936</strain>
    </source>
</reference>
<feature type="compositionally biased region" description="Basic and acidic residues" evidence="1">
    <location>
        <begin position="134"/>
        <end position="146"/>
    </location>
</feature>